<proteinExistence type="inferred from homology"/>
<organism evidence="7 8">
    <name type="scientific">Cercophora scortea</name>
    <dbReference type="NCBI Taxonomy" id="314031"/>
    <lineage>
        <taxon>Eukaryota</taxon>
        <taxon>Fungi</taxon>
        <taxon>Dikarya</taxon>
        <taxon>Ascomycota</taxon>
        <taxon>Pezizomycotina</taxon>
        <taxon>Sordariomycetes</taxon>
        <taxon>Sordariomycetidae</taxon>
        <taxon>Sordariales</taxon>
        <taxon>Lasiosphaeriaceae</taxon>
        <taxon>Cercophora</taxon>
    </lineage>
</organism>
<evidence type="ECO:0000256" key="5">
    <source>
        <dbReference type="ARBA" id="ARBA00023002"/>
    </source>
</evidence>
<evidence type="ECO:0000256" key="1">
    <source>
        <dbReference type="ARBA" id="ARBA00001974"/>
    </source>
</evidence>
<dbReference type="GO" id="GO:0071949">
    <property type="term" value="F:FAD binding"/>
    <property type="evidence" value="ECO:0007669"/>
    <property type="project" value="InterPro"/>
</dbReference>
<comment type="cofactor">
    <cofactor evidence="1">
        <name>FAD</name>
        <dbReference type="ChEBI" id="CHEBI:57692"/>
    </cofactor>
</comment>
<evidence type="ECO:0000256" key="3">
    <source>
        <dbReference type="ARBA" id="ARBA00022630"/>
    </source>
</evidence>
<dbReference type="AlphaFoldDB" id="A0AAE0IP27"/>
<gene>
    <name evidence="7" type="ORF">B0T19DRAFT_371760</name>
</gene>
<keyword evidence="8" id="KW-1185">Reference proteome</keyword>
<sequence length="448" mass="49805">MPVLGFRVILVGGGPVGLVAAHTLSRAGIDFVLLERRETIVPEQGAGIVLYPHTLRVLQQLGLLDDVRTMSLKIHASHIITKDGHHFVTLHPDRWTKEYHGVGWLFMHRPDLLRLLHSSLPDRVRRQMHVNKDVKEIETTDEGVVVWCSDGTAERGSIVIGADGVHSKVRGFMRQPPADSESLSRSGAEATGNKPPFLATYRCLFGNTAKALPGVHSGESWDMHSAGVASQLFVGEDKTWFLLYQKLRQPTRERTTYTSKDQDQFVAEVGDAYVTPTMRLRDLYNARQWSMLSDLHEGMVDSFSAGRMVLVGDAINKQAPNHGHGWNCGVQDVVVLTNLLSRLGTSKTVLKAEELHAVFGEYHDLRYGLAKKCQDVSAAVIRGQTWDSWTSWLVDRYFVPWTGLGKQVYGSVLAPVISAGNLLDFLDEGETPKGSIPWKHRSTQDIDA</sequence>
<accession>A0AAE0IP27</accession>
<dbReference type="InterPro" id="IPR002938">
    <property type="entry name" value="FAD-bd"/>
</dbReference>
<keyword evidence="3" id="KW-0285">Flavoprotein</keyword>
<dbReference type="InterPro" id="IPR050562">
    <property type="entry name" value="FAD_mOase_fung"/>
</dbReference>
<keyword evidence="4" id="KW-0274">FAD</keyword>
<name>A0AAE0IP27_9PEZI</name>
<evidence type="ECO:0000313" key="8">
    <source>
        <dbReference type="Proteomes" id="UP001286456"/>
    </source>
</evidence>
<evidence type="ECO:0000313" key="7">
    <source>
        <dbReference type="EMBL" id="KAK3328538.1"/>
    </source>
</evidence>
<feature type="domain" description="FAD-binding" evidence="6">
    <location>
        <begin position="7"/>
        <end position="341"/>
    </location>
</feature>
<dbReference type="GO" id="GO:0004497">
    <property type="term" value="F:monooxygenase activity"/>
    <property type="evidence" value="ECO:0007669"/>
    <property type="project" value="InterPro"/>
</dbReference>
<dbReference type="PANTHER" id="PTHR47356:SF2">
    <property type="entry name" value="FAD-BINDING DOMAIN-CONTAINING PROTEIN-RELATED"/>
    <property type="match status" value="1"/>
</dbReference>
<comment type="similarity">
    <text evidence="2">Belongs to the paxM FAD-dependent monooxygenase family.</text>
</comment>
<dbReference type="Pfam" id="PF01494">
    <property type="entry name" value="FAD_binding_3"/>
    <property type="match status" value="1"/>
</dbReference>
<reference evidence="7" key="1">
    <citation type="journal article" date="2023" name="Mol. Phylogenet. Evol.">
        <title>Genome-scale phylogeny and comparative genomics of the fungal order Sordariales.</title>
        <authorList>
            <person name="Hensen N."/>
            <person name="Bonometti L."/>
            <person name="Westerberg I."/>
            <person name="Brannstrom I.O."/>
            <person name="Guillou S."/>
            <person name="Cros-Aarteil S."/>
            <person name="Calhoun S."/>
            <person name="Haridas S."/>
            <person name="Kuo A."/>
            <person name="Mondo S."/>
            <person name="Pangilinan J."/>
            <person name="Riley R."/>
            <person name="LaButti K."/>
            <person name="Andreopoulos B."/>
            <person name="Lipzen A."/>
            <person name="Chen C."/>
            <person name="Yan M."/>
            <person name="Daum C."/>
            <person name="Ng V."/>
            <person name="Clum A."/>
            <person name="Steindorff A."/>
            <person name="Ohm R.A."/>
            <person name="Martin F."/>
            <person name="Silar P."/>
            <person name="Natvig D.O."/>
            <person name="Lalanne C."/>
            <person name="Gautier V."/>
            <person name="Ament-Velasquez S.L."/>
            <person name="Kruys A."/>
            <person name="Hutchinson M.I."/>
            <person name="Powell A.J."/>
            <person name="Barry K."/>
            <person name="Miller A.N."/>
            <person name="Grigoriev I.V."/>
            <person name="Debuchy R."/>
            <person name="Gladieux P."/>
            <person name="Hiltunen Thoren M."/>
            <person name="Johannesson H."/>
        </authorList>
    </citation>
    <scope>NUCLEOTIDE SEQUENCE</scope>
    <source>
        <strain evidence="7">SMH4131-1</strain>
    </source>
</reference>
<dbReference type="SUPFAM" id="SSF51905">
    <property type="entry name" value="FAD/NAD(P)-binding domain"/>
    <property type="match status" value="1"/>
</dbReference>
<dbReference type="InterPro" id="IPR036188">
    <property type="entry name" value="FAD/NAD-bd_sf"/>
</dbReference>
<evidence type="ECO:0000259" key="6">
    <source>
        <dbReference type="Pfam" id="PF01494"/>
    </source>
</evidence>
<dbReference type="PANTHER" id="PTHR47356">
    <property type="entry name" value="FAD-DEPENDENT MONOOXYGENASE ASQG-RELATED"/>
    <property type="match status" value="1"/>
</dbReference>
<dbReference type="EMBL" id="JAUEPO010000003">
    <property type="protein sequence ID" value="KAK3328538.1"/>
    <property type="molecule type" value="Genomic_DNA"/>
</dbReference>
<comment type="caution">
    <text evidence="7">The sequence shown here is derived from an EMBL/GenBank/DDBJ whole genome shotgun (WGS) entry which is preliminary data.</text>
</comment>
<dbReference type="Gene3D" id="3.50.50.60">
    <property type="entry name" value="FAD/NAD(P)-binding domain"/>
    <property type="match status" value="1"/>
</dbReference>
<evidence type="ECO:0000256" key="2">
    <source>
        <dbReference type="ARBA" id="ARBA00007992"/>
    </source>
</evidence>
<evidence type="ECO:0000256" key="4">
    <source>
        <dbReference type="ARBA" id="ARBA00022827"/>
    </source>
</evidence>
<dbReference type="PRINTS" id="PR00420">
    <property type="entry name" value="RNGMNOXGNASE"/>
</dbReference>
<keyword evidence="5" id="KW-0560">Oxidoreductase</keyword>
<dbReference type="Proteomes" id="UP001286456">
    <property type="component" value="Unassembled WGS sequence"/>
</dbReference>
<reference evidence="7" key="2">
    <citation type="submission" date="2023-06" db="EMBL/GenBank/DDBJ databases">
        <authorList>
            <consortium name="Lawrence Berkeley National Laboratory"/>
            <person name="Haridas S."/>
            <person name="Hensen N."/>
            <person name="Bonometti L."/>
            <person name="Westerberg I."/>
            <person name="Brannstrom I.O."/>
            <person name="Guillou S."/>
            <person name="Cros-Aarteil S."/>
            <person name="Calhoun S."/>
            <person name="Kuo A."/>
            <person name="Mondo S."/>
            <person name="Pangilinan J."/>
            <person name="Riley R."/>
            <person name="Labutti K."/>
            <person name="Andreopoulos B."/>
            <person name="Lipzen A."/>
            <person name="Chen C."/>
            <person name="Yanf M."/>
            <person name="Daum C."/>
            <person name="Ng V."/>
            <person name="Clum A."/>
            <person name="Steindorff A."/>
            <person name="Ohm R."/>
            <person name="Martin F."/>
            <person name="Silar P."/>
            <person name="Natvig D."/>
            <person name="Lalanne C."/>
            <person name="Gautier V."/>
            <person name="Ament-Velasquez S.L."/>
            <person name="Kruys A."/>
            <person name="Hutchinson M.I."/>
            <person name="Powell A.J."/>
            <person name="Barry K."/>
            <person name="Miller A.N."/>
            <person name="Grigoriev I.V."/>
            <person name="Debuchy R."/>
            <person name="Gladieux P."/>
            <person name="Thoren M.H."/>
            <person name="Johannesson H."/>
        </authorList>
    </citation>
    <scope>NUCLEOTIDE SEQUENCE</scope>
    <source>
        <strain evidence="7">SMH4131-1</strain>
    </source>
</reference>
<protein>
    <recommendedName>
        <fullName evidence="6">FAD-binding domain-containing protein</fullName>
    </recommendedName>
</protein>